<dbReference type="GO" id="GO:0005886">
    <property type="term" value="C:plasma membrane"/>
    <property type="evidence" value="ECO:0007669"/>
    <property type="project" value="UniProtKB-SubCell"/>
</dbReference>
<evidence type="ECO:0000256" key="6">
    <source>
        <dbReference type="ARBA" id="ARBA00022989"/>
    </source>
</evidence>
<dbReference type="PANTHER" id="PTHR43848:SF2">
    <property type="entry name" value="PUTRESCINE TRANSPORT SYSTEM PERMEASE PROTEIN POTI"/>
    <property type="match status" value="1"/>
</dbReference>
<evidence type="ECO:0000256" key="5">
    <source>
        <dbReference type="ARBA" id="ARBA00022692"/>
    </source>
</evidence>
<reference evidence="10" key="1">
    <citation type="submission" date="2018-05" db="EMBL/GenBank/DDBJ databases">
        <authorList>
            <person name="Lanie J.A."/>
            <person name="Ng W.-L."/>
            <person name="Kazmierczak K.M."/>
            <person name="Andrzejewski T.M."/>
            <person name="Davidsen T.M."/>
            <person name="Wayne K.J."/>
            <person name="Tettelin H."/>
            <person name="Glass J.I."/>
            <person name="Rusch D."/>
            <person name="Podicherti R."/>
            <person name="Tsui H.-C.T."/>
            <person name="Winkler M.E."/>
        </authorList>
    </citation>
    <scope>NUCLEOTIDE SEQUENCE</scope>
</reference>
<dbReference type="InterPro" id="IPR035906">
    <property type="entry name" value="MetI-like_sf"/>
</dbReference>
<keyword evidence="4" id="KW-1003">Cell membrane</keyword>
<protein>
    <recommendedName>
        <fullName evidence="9">ABC transmembrane type-1 domain-containing protein</fullName>
    </recommendedName>
</protein>
<organism evidence="10">
    <name type="scientific">marine metagenome</name>
    <dbReference type="NCBI Taxonomy" id="408172"/>
    <lineage>
        <taxon>unclassified sequences</taxon>
        <taxon>metagenomes</taxon>
        <taxon>ecological metagenomes</taxon>
    </lineage>
</organism>
<evidence type="ECO:0000256" key="8">
    <source>
        <dbReference type="SAM" id="Phobius"/>
    </source>
</evidence>
<evidence type="ECO:0000256" key="4">
    <source>
        <dbReference type="ARBA" id="ARBA00022475"/>
    </source>
</evidence>
<dbReference type="PANTHER" id="PTHR43848">
    <property type="entry name" value="PUTRESCINE TRANSPORT SYSTEM PERMEASE PROTEIN POTI"/>
    <property type="match status" value="1"/>
</dbReference>
<comment type="similarity">
    <text evidence="2">Belongs to the binding-protein-dependent transport system permease family. CysTW subfamily.</text>
</comment>
<name>A0A381UM38_9ZZZZ</name>
<dbReference type="AlphaFoldDB" id="A0A381UM38"/>
<proteinExistence type="inferred from homology"/>
<evidence type="ECO:0000256" key="3">
    <source>
        <dbReference type="ARBA" id="ARBA00022448"/>
    </source>
</evidence>
<feature type="transmembrane region" description="Helical" evidence="8">
    <location>
        <begin position="159"/>
        <end position="186"/>
    </location>
</feature>
<keyword evidence="6 8" id="KW-1133">Transmembrane helix</keyword>
<dbReference type="GO" id="GO:0055085">
    <property type="term" value="P:transmembrane transport"/>
    <property type="evidence" value="ECO:0007669"/>
    <property type="project" value="InterPro"/>
</dbReference>
<accession>A0A381UM38</accession>
<evidence type="ECO:0000313" key="10">
    <source>
        <dbReference type="EMBL" id="SVA28811.1"/>
    </source>
</evidence>
<feature type="transmembrane region" description="Helical" evidence="8">
    <location>
        <begin position="45"/>
        <end position="64"/>
    </location>
</feature>
<gene>
    <name evidence="10" type="ORF">METZ01_LOCUS81665</name>
</gene>
<evidence type="ECO:0000256" key="7">
    <source>
        <dbReference type="ARBA" id="ARBA00023136"/>
    </source>
</evidence>
<feature type="transmembrane region" description="Helical" evidence="8">
    <location>
        <begin position="206"/>
        <end position="230"/>
    </location>
</feature>
<dbReference type="CDD" id="cd06261">
    <property type="entry name" value="TM_PBP2"/>
    <property type="match status" value="1"/>
</dbReference>
<dbReference type="Pfam" id="PF00528">
    <property type="entry name" value="BPD_transp_1"/>
    <property type="match status" value="1"/>
</dbReference>
<keyword evidence="5 8" id="KW-0812">Transmembrane</keyword>
<keyword evidence="7 8" id="KW-0472">Membrane</keyword>
<evidence type="ECO:0000256" key="2">
    <source>
        <dbReference type="ARBA" id="ARBA00007069"/>
    </source>
</evidence>
<keyword evidence="3" id="KW-0813">Transport</keyword>
<sequence>MLLPVFSFNDAIHMVFPLKGFTLKWYDQMIHSSRLHRALMNSVKVGVIASIFSTFIALLAAKAFTKYKVKLRQLSYGAILLPFVIPEIIIAVSLIVLWTGMGLQLGLVPVTISHILFCTPFCMLVLISRMEGFDRNLEEAAMDLGENAWGTFWRVTFPLALPAIVASLLLSFVISFDEFILAFFLSSQDQTLPLYMWGQLRFPKKLPHVLALGAVIIVATSIIVMLSYWLRNLGSPSDKKSNIGGI</sequence>
<feature type="domain" description="ABC transmembrane type-1" evidence="9">
    <location>
        <begin position="39"/>
        <end position="227"/>
    </location>
</feature>
<dbReference type="SUPFAM" id="SSF161098">
    <property type="entry name" value="MetI-like"/>
    <property type="match status" value="1"/>
</dbReference>
<comment type="subcellular location">
    <subcellularLocation>
        <location evidence="1">Cell membrane</location>
        <topology evidence="1">Multi-pass membrane protein</topology>
    </subcellularLocation>
</comment>
<feature type="transmembrane region" description="Helical" evidence="8">
    <location>
        <begin position="105"/>
        <end position="127"/>
    </location>
</feature>
<dbReference type="EMBL" id="UINC01006648">
    <property type="protein sequence ID" value="SVA28811.1"/>
    <property type="molecule type" value="Genomic_DNA"/>
</dbReference>
<dbReference type="PROSITE" id="PS50928">
    <property type="entry name" value="ABC_TM1"/>
    <property type="match status" value="1"/>
</dbReference>
<evidence type="ECO:0000259" key="9">
    <source>
        <dbReference type="PROSITE" id="PS50928"/>
    </source>
</evidence>
<dbReference type="InterPro" id="IPR051789">
    <property type="entry name" value="Bact_Polyamine_Transport"/>
</dbReference>
<evidence type="ECO:0000256" key="1">
    <source>
        <dbReference type="ARBA" id="ARBA00004651"/>
    </source>
</evidence>
<feature type="transmembrane region" description="Helical" evidence="8">
    <location>
        <begin position="76"/>
        <end position="99"/>
    </location>
</feature>
<dbReference type="InterPro" id="IPR000515">
    <property type="entry name" value="MetI-like"/>
</dbReference>
<dbReference type="Gene3D" id="1.10.3720.10">
    <property type="entry name" value="MetI-like"/>
    <property type="match status" value="1"/>
</dbReference>